<keyword evidence="2" id="KW-1185">Reference proteome</keyword>
<protein>
    <submittedName>
        <fullName evidence="1">CRISPR-associated protein Csx19</fullName>
    </submittedName>
</protein>
<name>A0ABV3X5Z5_9FIRM</name>
<comment type="caution">
    <text evidence="1">The sequence shown here is derived from an EMBL/GenBank/DDBJ whole genome shotgun (WGS) entry which is preliminary data.</text>
</comment>
<accession>A0ABV3X5Z5</accession>
<sequence>MSIELALADCLCLQTGKTAKFPAIKLARTEAALGEKLHELGIAEATVVLWQVQGVVWGRWKNGALELAGGAEKKPLLWLEMRVFNEEAELHLKKQGDMWLGRCLKDGEGEPVEYVDSIARFWGRKTKDEPGGCMRLEDTARKLQLVLPQVEESAAYYGLVTRSYIGYETTGQAGYKDCRYMRIAAADVEGGMEDGTAR</sequence>
<evidence type="ECO:0000313" key="1">
    <source>
        <dbReference type="EMBL" id="MEX5285601.1"/>
    </source>
</evidence>
<proteinExistence type="predicted"/>
<dbReference type="EMBL" id="JARVLH010000005">
    <property type="protein sequence ID" value="MEX5285601.1"/>
    <property type="molecule type" value="Genomic_DNA"/>
</dbReference>
<gene>
    <name evidence="1" type="primary">csx19</name>
    <name evidence="1" type="ORF">QCO44_08140</name>
</gene>
<reference evidence="1 2" key="1">
    <citation type="submission" date="2023-04" db="EMBL/GenBank/DDBJ databases">
        <title>Genome Sequence of Selenomonas sputigena ATCC 33150.</title>
        <authorList>
            <person name="Miller D.P."/>
            <person name="Anvari S."/>
            <person name="Polson S.W."/>
            <person name="Macdonald M."/>
            <person name="Mcdowell J.V."/>
        </authorList>
    </citation>
    <scope>NUCLEOTIDE SEQUENCE [LARGE SCALE GENOMIC DNA]</scope>
    <source>
        <strain evidence="1 2">ATCC 33150</strain>
    </source>
</reference>
<dbReference type="InterPro" id="IPR023815">
    <property type="entry name" value="CRISPR-assoc_Csx19"/>
</dbReference>
<organism evidence="1 2">
    <name type="scientific">Selenomonas sputigena</name>
    <dbReference type="NCBI Taxonomy" id="69823"/>
    <lineage>
        <taxon>Bacteria</taxon>
        <taxon>Bacillati</taxon>
        <taxon>Bacillota</taxon>
        <taxon>Negativicutes</taxon>
        <taxon>Selenomonadales</taxon>
        <taxon>Selenomonadaceae</taxon>
        <taxon>Selenomonas</taxon>
    </lineage>
</organism>
<dbReference type="NCBIfam" id="TIGR03984">
    <property type="entry name" value="CRISPR-associated protein Csx19"/>
    <property type="match status" value="1"/>
</dbReference>
<dbReference type="Proteomes" id="UP001559623">
    <property type="component" value="Unassembled WGS sequence"/>
</dbReference>
<evidence type="ECO:0000313" key="2">
    <source>
        <dbReference type="Proteomes" id="UP001559623"/>
    </source>
</evidence>
<dbReference type="RefSeq" id="WP_368847334.1">
    <property type="nucleotide sequence ID" value="NZ_CP194411.1"/>
</dbReference>